<proteinExistence type="predicted"/>
<accession>A0A7Y9RU83</accession>
<protein>
    <recommendedName>
        <fullName evidence="4">DUF1772 domain-containing protein</fullName>
    </recommendedName>
</protein>
<organism evidence="2 3">
    <name type="scientific">Nocardioides perillae</name>
    <dbReference type="NCBI Taxonomy" id="1119534"/>
    <lineage>
        <taxon>Bacteria</taxon>
        <taxon>Bacillati</taxon>
        <taxon>Actinomycetota</taxon>
        <taxon>Actinomycetes</taxon>
        <taxon>Propionibacteriales</taxon>
        <taxon>Nocardioidaceae</taxon>
        <taxon>Nocardioides</taxon>
    </lineage>
</organism>
<dbReference type="Proteomes" id="UP000544110">
    <property type="component" value="Unassembled WGS sequence"/>
</dbReference>
<keyword evidence="1" id="KW-1133">Transmembrane helix</keyword>
<keyword evidence="3" id="KW-1185">Reference proteome</keyword>
<reference evidence="2 3" key="1">
    <citation type="submission" date="2020-07" db="EMBL/GenBank/DDBJ databases">
        <title>Sequencing the genomes of 1000 actinobacteria strains.</title>
        <authorList>
            <person name="Klenk H.-P."/>
        </authorList>
    </citation>
    <scope>NUCLEOTIDE SEQUENCE [LARGE SCALE GENOMIC DNA]</scope>
    <source>
        <strain evidence="2 3">DSM 24552</strain>
    </source>
</reference>
<sequence>MDPEVALLAATALHAGFQATVTRVVYPALADVDVDRWRPAHEAHSRRISLVVLVVYAALVAACCWVLVDGPRTPAAYTALTGAALAGLTTAAVAAPTHGALGRGPTDALVRRLLVADRVRLLGAVVALGGATVLVTG</sequence>
<dbReference type="RefSeq" id="WP_179518929.1">
    <property type="nucleotide sequence ID" value="NZ_JACCAC010000001.1"/>
</dbReference>
<feature type="transmembrane region" description="Helical" evidence="1">
    <location>
        <begin position="75"/>
        <end position="99"/>
    </location>
</feature>
<keyword evidence="1" id="KW-0472">Membrane</keyword>
<feature type="transmembrane region" description="Helical" evidence="1">
    <location>
        <begin position="119"/>
        <end position="136"/>
    </location>
</feature>
<dbReference type="AlphaFoldDB" id="A0A7Y9RU83"/>
<name>A0A7Y9RU83_9ACTN</name>
<evidence type="ECO:0000313" key="2">
    <source>
        <dbReference type="EMBL" id="NYG56721.1"/>
    </source>
</evidence>
<keyword evidence="1" id="KW-0812">Transmembrane</keyword>
<comment type="caution">
    <text evidence="2">The sequence shown here is derived from an EMBL/GenBank/DDBJ whole genome shotgun (WGS) entry which is preliminary data.</text>
</comment>
<feature type="transmembrane region" description="Helical" evidence="1">
    <location>
        <begin position="47"/>
        <end position="68"/>
    </location>
</feature>
<evidence type="ECO:0008006" key="4">
    <source>
        <dbReference type="Google" id="ProtNLM"/>
    </source>
</evidence>
<dbReference type="EMBL" id="JACCAC010000001">
    <property type="protein sequence ID" value="NYG56721.1"/>
    <property type="molecule type" value="Genomic_DNA"/>
</dbReference>
<evidence type="ECO:0000313" key="3">
    <source>
        <dbReference type="Proteomes" id="UP000544110"/>
    </source>
</evidence>
<evidence type="ECO:0000256" key="1">
    <source>
        <dbReference type="SAM" id="Phobius"/>
    </source>
</evidence>
<gene>
    <name evidence="2" type="ORF">BJ989_003025</name>
</gene>